<dbReference type="PANTHER" id="PTHR38048:SF2">
    <property type="entry name" value="HEMERYTHRIN-LIKE DOMAIN-CONTAINING PROTEIN"/>
    <property type="match status" value="1"/>
</dbReference>
<dbReference type="Pfam" id="PF01814">
    <property type="entry name" value="Hemerythrin"/>
    <property type="match status" value="1"/>
</dbReference>
<gene>
    <name evidence="2" type="ORF">NKR23_g4520</name>
</gene>
<dbReference type="Gene3D" id="1.20.120.520">
    <property type="entry name" value="nmb1532 protein domain like"/>
    <property type="match status" value="1"/>
</dbReference>
<accession>A0AA38S430</accession>
<dbReference type="InterPro" id="IPR053206">
    <property type="entry name" value="Dimeric_xanthone_biosynth"/>
</dbReference>
<dbReference type="AlphaFoldDB" id="A0AA38S430"/>
<keyword evidence="3" id="KW-1185">Reference proteome</keyword>
<dbReference type="PANTHER" id="PTHR38048">
    <property type="entry name" value="EXPRESSED PROTEIN"/>
    <property type="match status" value="1"/>
</dbReference>
<organism evidence="2 3">
    <name type="scientific">Pleurostoma richardsiae</name>
    <dbReference type="NCBI Taxonomy" id="41990"/>
    <lineage>
        <taxon>Eukaryota</taxon>
        <taxon>Fungi</taxon>
        <taxon>Dikarya</taxon>
        <taxon>Ascomycota</taxon>
        <taxon>Pezizomycotina</taxon>
        <taxon>Sordariomycetes</taxon>
        <taxon>Sordariomycetidae</taxon>
        <taxon>Calosphaeriales</taxon>
        <taxon>Pleurostomataceae</taxon>
        <taxon>Pleurostoma</taxon>
    </lineage>
</organism>
<evidence type="ECO:0000313" key="3">
    <source>
        <dbReference type="Proteomes" id="UP001174694"/>
    </source>
</evidence>
<evidence type="ECO:0000259" key="1">
    <source>
        <dbReference type="Pfam" id="PF01814"/>
    </source>
</evidence>
<name>A0AA38S430_9PEZI</name>
<dbReference type="InterPro" id="IPR012312">
    <property type="entry name" value="Hemerythrin-like"/>
</dbReference>
<evidence type="ECO:0000313" key="2">
    <source>
        <dbReference type="EMBL" id="KAJ9148895.1"/>
    </source>
</evidence>
<sequence>MAVKKPWADGPFELIPTPSSLGDKPKGSQAIVPEMLIVHNFLLRGINSIYLQCVNVERSPAVIPDFVNFAACWGSLLHEHHEAEETMMFPSMEKLAGVTGLMDANVDQHRAFHGGLEAYEGYLSSVKEGKEKYDGQKLRGLIDSFMPVLRQHLHDEIDTLVKLSQYEDKADWDKWFKDLQAEILKKANDPKVKVEEFPYALQTHDTTFEGGKYAAWPPMPWFVLILFRWVFVPKHKGWWQFAPCDTHGRPRDLPFAE</sequence>
<protein>
    <submittedName>
        <fullName evidence="2">Hemerythrin HHE cation binding domain-containing protein</fullName>
    </submittedName>
</protein>
<comment type="caution">
    <text evidence="2">The sequence shown here is derived from an EMBL/GenBank/DDBJ whole genome shotgun (WGS) entry which is preliminary data.</text>
</comment>
<proteinExistence type="predicted"/>
<dbReference type="Proteomes" id="UP001174694">
    <property type="component" value="Unassembled WGS sequence"/>
</dbReference>
<dbReference type="CDD" id="cd12108">
    <property type="entry name" value="Hr-like"/>
    <property type="match status" value="1"/>
</dbReference>
<reference evidence="2" key="1">
    <citation type="submission" date="2022-07" db="EMBL/GenBank/DDBJ databases">
        <title>Fungi with potential for degradation of polypropylene.</title>
        <authorList>
            <person name="Gostincar C."/>
        </authorList>
    </citation>
    <scope>NUCLEOTIDE SEQUENCE</scope>
    <source>
        <strain evidence="2">EXF-13308</strain>
    </source>
</reference>
<feature type="domain" description="Hemerythrin-like" evidence="1">
    <location>
        <begin position="73"/>
        <end position="161"/>
    </location>
</feature>
<dbReference type="EMBL" id="JANBVO010000011">
    <property type="protein sequence ID" value="KAJ9148895.1"/>
    <property type="molecule type" value="Genomic_DNA"/>
</dbReference>